<accession>A0A8H4STN5</accession>
<dbReference type="InterPro" id="IPR015424">
    <property type="entry name" value="PyrdxlP-dep_Trfase"/>
</dbReference>
<protein>
    <submittedName>
        <fullName evidence="3">Uncharacterized protein</fullName>
    </submittedName>
</protein>
<dbReference type="Gene3D" id="3.40.640.10">
    <property type="entry name" value="Type I PLP-dependent aspartate aminotransferase-like (Major domain)"/>
    <property type="match status" value="1"/>
</dbReference>
<comment type="caution">
    <text evidence="3">The sequence shown here is derived from an EMBL/GenBank/DDBJ whole genome shotgun (WGS) entry which is preliminary data.</text>
</comment>
<dbReference type="PANTHER" id="PTHR43713">
    <property type="entry name" value="GLUTAMATE-1-SEMIALDEHYDE 2,1-AMINOMUTASE"/>
    <property type="match status" value="1"/>
</dbReference>
<dbReference type="GO" id="GO:0008483">
    <property type="term" value="F:transaminase activity"/>
    <property type="evidence" value="ECO:0007669"/>
    <property type="project" value="InterPro"/>
</dbReference>
<reference evidence="3" key="2">
    <citation type="submission" date="2020-05" db="EMBL/GenBank/DDBJ databases">
        <authorList>
            <person name="Kim H.-S."/>
            <person name="Proctor R.H."/>
            <person name="Brown D.W."/>
        </authorList>
    </citation>
    <scope>NUCLEOTIDE SEQUENCE</scope>
    <source>
        <strain evidence="3">NRRL 20472</strain>
    </source>
</reference>
<evidence type="ECO:0000313" key="4">
    <source>
        <dbReference type="Proteomes" id="UP000622797"/>
    </source>
</evidence>
<dbReference type="Pfam" id="PF00202">
    <property type="entry name" value="Aminotran_3"/>
    <property type="match status" value="1"/>
</dbReference>
<comment type="cofactor">
    <cofactor evidence="1">
        <name>pyridoxal 5'-phosphate</name>
        <dbReference type="ChEBI" id="CHEBI:597326"/>
    </cofactor>
</comment>
<dbReference type="InterPro" id="IPR005814">
    <property type="entry name" value="Aminotrans_3"/>
</dbReference>
<proteinExistence type="predicted"/>
<gene>
    <name evidence="3" type="ORF">FSARC_14414</name>
</gene>
<dbReference type="EMBL" id="JABEXW010001230">
    <property type="protein sequence ID" value="KAF4945553.1"/>
    <property type="molecule type" value="Genomic_DNA"/>
</dbReference>
<dbReference type="Proteomes" id="UP000622797">
    <property type="component" value="Unassembled WGS sequence"/>
</dbReference>
<dbReference type="OrthoDB" id="425114at2759"/>
<evidence type="ECO:0000256" key="2">
    <source>
        <dbReference type="ARBA" id="ARBA00022898"/>
    </source>
</evidence>
<dbReference type="PANTHER" id="PTHR43713:SF3">
    <property type="entry name" value="GLUTAMATE-1-SEMIALDEHYDE 2,1-AMINOMUTASE 1, CHLOROPLASTIC-RELATED"/>
    <property type="match status" value="1"/>
</dbReference>
<keyword evidence="4" id="KW-1185">Reference proteome</keyword>
<dbReference type="GO" id="GO:0030170">
    <property type="term" value="F:pyridoxal phosphate binding"/>
    <property type="evidence" value="ECO:0007669"/>
    <property type="project" value="InterPro"/>
</dbReference>
<dbReference type="AlphaFoldDB" id="A0A8H4STN5"/>
<dbReference type="SUPFAM" id="SSF53383">
    <property type="entry name" value="PLP-dependent transferases"/>
    <property type="match status" value="1"/>
</dbReference>
<evidence type="ECO:0000256" key="1">
    <source>
        <dbReference type="ARBA" id="ARBA00001933"/>
    </source>
</evidence>
<dbReference type="InterPro" id="IPR015422">
    <property type="entry name" value="PyrdxlP-dep_Trfase_small"/>
</dbReference>
<dbReference type="Gene3D" id="3.90.1150.10">
    <property type="entry name" value="Aspartate Aminotransferase, domain 1"/>
    <property type="match status" value="1"/>
</dbReference>
<dbReference type="InterPro" id="IPR015421">
    <property type="entry name" value="PyrdxlP-dep_Trfase_major"/>
</dbReference>
<reference evidence="3" key="1">
    <citation type="journal article" date="2020" name="BMC Genomics">
        <title>Correction to: Identification and distribution of gene clusters required for synthesis of sphingolipid metabolism inhibitors in diverse species of the filamentous fungus Fusarium.</title>
        <authorList>
            <person name="Kim H.S."/>
            <person name="Lohmar J.M."/>
            <person name="Busman M."/>
            <person name="Brown D.W."/>
            <person name="Naumann T.A."/>
            <person name="Divon H.H."/>
            <person name="Lysoe E."/>
            <person name="Uhlig S."/>
            <person name="Proctor R.H."/>
        </authorList>
    </citation>
    <scope>NUCLEOTIDE SEQUENCE</scope>
    <source>
        <strain evidence="3">NRRL 20472</strain>
    </source>
</reference>
<sequence>MGGLHTHHDVYPDLTTLGKYLGGGFGFDACGGREEIMANLNPGRLFHSGTYNNDTFTMAAGVAASQVLSAEKISKANALGDKLRDGINAVSARAKFPLLKSTGFGSCVSVHFNGTCTAQVKDTLFFYLLGNKIYIGKRGFLSVNLVHEEEHIDQAVRVFEKFFEDLGPLD</sequence>
<name>A0A8H4STN5_9HYPO</name>
<organism evidence="3 4">
    <name type="scientific">Fusarium sarcochroum</name>
    <dbReference type="NCBI Taxonomy" id="1208366"/>
    <lineage>
        <taxon>Eukaryota</taxon>
        <taxon>Fungi</taxon>
        <taxon>Dikarya</taxon>
        <taxon>Ascomycota</taxon>
        <taxon>Pezizomycotina</taxon>
        <taxon>Sordariomycetes</taxon>
        <taxon>Hypocreomycetidae</taxon>
        <taxon>Hypocreales</taxon>
        <taxon>Nectriaceae</taxon>
        <taxon>Fusarium</taxon>
        <taxon>Fusarium lateritium species complex</taxon>
    </lineage>
</organism>
<keyword evidence="2" id="KW-0663">Pyridoxal phosphate</keyword>
<evidence type="ECO:0000313" key="3">
    <source>
        <dbReference type="EMBL" id="KAF4945553.1"/>
    </source>
</evidence>